<proteinExistence type="predicted"/>
<protein>
    <submittedName>
        <fullName evidence="4">GerMN domain-containing protein</fullName>
    </submittedName>
</protein>
<name>A0ABV8XXC6_9MICC</name>
<organism evidence="4 5">
    <name type="scientific">Citricoccus alkalitolerans</name>
    <dbReference type="NCBI Taxonomy" id="246603"/>
    <lineage>
        <taxon>Bacteria</taxon>
        <taxon>Bacillati</taxon>
        <taxon>Actinomycetota</taxon>
        <taxon>Actinomycetes</taxon>
        <taxon>Micrococcales</taxon>
        <taxon>Micrococcaceae</taxon>
        <taxon>Citricoccus</taxon>
    </lineage>
</organism>
<comment type="caution">
    <text evidence="4">The sequence shown here is derived from an EMBL/GenBank/DDBJ whole genome shotgun (WGS) entry which is preliminary data.</text>
</comment>
<gene>
    <name evidence="4" type="ORF">ACFO0K_07640</name>
</gene>
<evidence type="ECO:0000313" key="4">
    <source>
        <dbReference type="EMBL" id="MFC4429551.1"/>
    </source>
</evidence>
<feature type="domain" description="GerMN" evidence="3">
    <location>
        <begin position="142"/>
        <end position="230"/>
    </location>
</feature>
<dbReference type="Pfam" id="PF10646">
    <property type="entry name" value="Germane"/>
    <property type="match status" value="1"/>
</dbReference>
<feature type="compositionally biased region" description="Low complexity" evidence="1">
    <location>
        <begin position="35"/>
        <end position="90"/>
    </location>
</feature>
<feature type="region of interest" description="Disordered" evidence="1">
    <location>
        <begin position="30"/>
        <end position="90"/>
    </location>
</feature>
<evidence type="ECO:0000313" key="5">
    <source>
        <dbReference type="Proteomes" id="UP001595965"/>
    </source>
</evidence>
<dbReference type="Proteomes" id="UP001595965">
    <property type="component" value="Unassembled WGS sequence"/>
</dbReference>
<evidence type="ECO:0000256" key="1">
    <source>
        <dbReference type="SAM" id="MobiDB-lite"/>
    </source>
</evidence>
<keyword evidence="5" id="KW-1185">Reference proteome</keyword>
<feature type="signal peptide" evidence="2">
    <location>
        <begin position="1"/>
        <end position="27"/>
    </location>
</feature>
<keyword evidence="2" id="KW-0732">Signal</keyword>
<accession>A0ABV8XXC6</accession>
<evidence type="ECO:0000256" key="2">
    <source>
        <dbReference type="SAM" id="SignalP"/>
    </source>
</evidence>
<evidence type="ECO:0000259" key="3">
    <source>
        <dbReference type="Pfam" id="PF10646"/>
    </source>
</evidence>
<feature type="chain" id="PRO_5045849269" evidence="2">
    <location>
        <begin position="28"/>
        <end position="239"/>
    </location>
</feature>
<dbReference type="InterPro" id="IPR019606">
    <property type="entry name" value="GerMN"/>
</dbReference>
<reference evidence="5" key="1">
    <citation type="journal article" date="2019" name="Int. J. Syst. Evol. Microbiol.">
        <title>The Global Catalogue of Microorganisms (GCM) 10K type strain sequencing project: providing services to taxonomists for standard genome sequencing and annotation.</title>
        <authorList>
            <consortium name="The Broad Institute Genomics Platform"/>
            <consortium name="The Broad Institute Genome Sequencing Center for Infectious Disease"/>
            <person name="Wu L."/>
            <person name="Ma J."/>
        </authorList>
    </citation>
    <scope>NUCLEOTIDE SEQUENCE [LARGE SCALE GENOMIC DNA]</scope>
    <source>
        <strain evidence="5">CGMCC 1.12125</strain>
    </source>
</reference>
<dbReference type="RefSeq" id="WP_344228188.1">
    <property type="nucleotide sequence ID" value="NZ_BAAALH010000002.1"/>
</dbReference>
<dbReference type="EMBL" id="JBHSEN010000001">
    <property type="protein sequence ID" value="MFC4429551.1"/>
    <property type="molecule type" value="Genomic_DNA"/>
</dbReference>
<dbReference type="PROSITE" id="PS51257">
    <property type="entry name" value="PROKAR_LIPOPROTEIN"/>
    <property type="match status" value="1"/>
</dbReference>
<sequence>MSQTRTARRPFLVTAALTAVLSLGLTACGTGGGESTESPTTSPSDTASASASATESMPATESATPSESATASSSASTAPSGSPSASASASASASETAQGATEATVYWVAMDNLEGIEFPGCGDSSLMESTAPVSGAGDVGDPSFVEAGLQVLLDQTEYEVGSGLTNSLYQSELEVTEVSISGDTVTVDLAGSPISSGTCDDPRIIAQLENTALANAGVYTVEILLDGTPIQEAMSQKGS</sequence>